<dbReference type="PROSITE" id="PS51782">
    <property type="entry name" value="LYSM"/>
    <property type="match status" value="1"/>
</dbReference>
<dbReference type="InterPro" id="IPR036779">
    <property type="entry name" value="LysM_dom_sf"/>
</dbReference>
<name>A0A9Q4EMP8_9BACI</name>
<dbReference type="AlphaFoldDB" id="A0A9Q4EMP8"/>
<feature type="domain" description="LysM" evidence="3">
    <location>
        <begin position="196"/>
        <end position="242"/>
    </location>
</feature>
<evidence type="ECO:0000256" key="1">
    <source>
        <dbReference type="SAM" id="MobiDB-lite"/>
    </source>
</evidence>
<organism evidence="4 5">
    <name type="scientific">Bacillus halotolerans</name>
    <dbReference type="NCBI Taxonomy" id="260554"/>
    <lineage>
        <taxon>Bacteria</taxon>
        <taxon>Bacillati</taxon>
        <taxon>Bacillota</taxon>
        <taxon>Bacilli</taxon>
        <taxon>Bacillales</taxon>
        <taxon>Bacillaceae</taxon>
        <taxon>Bacillus</taxon>
    </lineage>
</organism>
<dbReference type="CDD" id="cd00118">
    <property type="entry name" value="LysM"/>
    <property type="match status" value="1"/>
</dbReference>
<protein>
    <submittedName>
        <fullName evidence="4">LysM peptidoglycan-binding domain-containing protein</fullName>
    </submittedName>
</protein>
<dbReference type="SMART" id="SM00257">
    <property type="entry name" value="LysM"/>
    <property type="match status" value="1"/>
</dbReference>
<keyword evidence="2" id="KW-1133">Transmembrane helix</keyword>
<dbReference type="Pfam" id="PF01476">
    <property type="entry name" value="LysM"/>
    <property type="match status" value="1"/>
</dbReference>
<feature type="compositionally biased region" description="Low complexity" evidence="1">
    <location>
        <begin position="161"/>
        <end position="171"/>
    </location>
</feature>
<feature type="compositionally biased region" description="Basic and acidic residues" evidence="1">
    <location>
        <begin position="105"/>
        <end position="160"/>
    </location>
</feature>
<dbReference type="Gene3D" id="3.10.350.10">
    <property type="entry name" value="LysM domain"/>
    <property type="match status" value="1"/>
</dbReference>
<evidence type="ECO:0000313" key="5">
    <source>
        <dbReference type="Proteomes" id="UP001073053"/>
    </source>
</evidence>
<gene>
    <name evidence="4" type="ORF">MOF03_06585</name>
</gene>
<keyword evidence="2" id="KW-0472">Membrane</keyword>
<evidence type="ECO:0000259" key="3">
    <source>
        <dbReference type="PROSITE" id="PS51782"/>
    </source>
</evidence>
<dbReference type="SUPFAM" id="SSF54106">
    <property type="entry name" value="LysM domain"/>
    <property type="match status" value="1"/>
</dbReference>
<dbReference type="Proteomes" id="UP001073053">
    <property type="component" value="Unassembled WGS sequence"/>
</dbReference>
<evidence type="ECO:0000313" key="4">
    <source>
        <dbReference type="EMBL" id="MCY9184324.1"/>
    </source>
</evidence>
<comment type="caution">
    <text evidence="4">The sequence shown here is derived from an EMBL/GenBank/DDBJ whole genome shotgun (WGS) entry which is preliminary data.</text>
</comment>
<feature type="region of interest" description="Disordered" evidence="1">
    <location>
        <begin position="102"/>
        <end position="196"/>
    </location>
</feature>
<evidence type="ECO:0000256" key="2">
    <source>
        <dbReference type="SAM" id="Phobius"/>
    </source>
</evidence>
<reference evidence="4" key="1">
    <citation type="submission" date="2022-02" db="EMBL/GenBank/DDBJ databases">
        <title>Crop Bioprotection Bacillus Genome Sequencing.</title>
        <authorList>
            <person name="Dunlap C."/>
        </authorList>
    </citation>
    <scope>NUCLEOTIDE SEQUENCE</scope>
    <source>
        <strain evidence="4">EC49O2N-C10</strain>
    </source>
</reference>
<proteinExistence type="predicted"/>
<keyword evidence="2" id="KW-0812">Transmembrane</keyword>
<dbReference type="RefSeq" id="WP_268496609.1">
    <property type="nucleotide sequence ID" value="NZ_JALAVZ010000003.1"/>
</dbReference>
<dbReference type="EMBL" id="JALAWA010000003">
    <property type="protein sequence ID" value="MCY9184324.1"/>
    <property type="molecule type" value="Genomic_DNA"/>
</dbReference>
<dbReference type="InterPro" id="IPR018392">
    <property type="entry name" value="LysM"/>
</dbReference>
<feature type="region of interest" description="Disordered" evidence="1">
    <location>
        <begin position="27"/>
        <end position="53"/>
    </location>
</feature>
<accession>A0A9Q4EMP8</accession>
<feature type="transmembrane region" description="Helical" evidence="2">
    <location>
        <begin position="58"/>
        <end position="81"/>
    </location>
</feature>
<sequence length="246" mass="28354">MTNMSRVERRKAQNLYEDHKTALADDLFEDDEESLPTRQSVKNQREKKKKQGKTRTPLFTTLAILFVFVPVIVFVTLFYLMKSHPGNPDDYEDVFINSSQSKYEVVQKPEAKKETAETVLREESKKKSEGKKTEKQTEATTDKKQPAVAEKENTANKQEAKSAAASPSPEKTVQKEQEQVQQQSEPVQDTEAKRIVQHTVQKKETLYRISMKYYKSRSGEEKIRAYNHLNGNDVYTGQILDIPLTY</sequence>